<dbReference type="GO" id="GO:0046872">
    <property type="term" value="F:metal ion binding"/>
    <property type="evidence" value="ECO:0007669"/>
    <property type="project" value="UniProtKB-KW"/>
</dbReference>
<evidence type="ECO:0000256" key="12">
    <source>
        <dbReference type="ARBA" id="ARBA00023124"/>
    </source>
</evidence>
<dbReference type="EMBL" id="MT309835">
    <property type="protein sequence ID" value="QJB18588.1"/>
    <property type="molecule type" value="Genomic_DNA"/>
</dbReference>
<evidence type="ECO:0000259" key="15">
    <source>
        <dbReference type="PROSITE" id="PS52020"/>
    </source>
</evidence>
<proteinExistence type="predicted"/>
<keyword evidence="9" id="KW-0547">Nucleotide-binding</keyword>
<dbReference type="PRINTS" id="PR00228">
    <property type="entry name" value="GEMCOATCLVL1"/>
</dbReference>
<keyword evidence="3" id="KW-1048">Host nucleus</keyword>
<evidence type="ECO:0000256" key="9">
    <source>
        <dbReference type="ARBA" id="ARBA00022741"/>
    </source>
</evidence>
<evidence type="ECO:0000256" key="11">
    <source>
        <dbReference type="ARBA" id="ARBA00022801"/>
    </source>
</evidence>
<dbReference type="GO" id="GO:0016787">
    <property type="term" value="F:hydrolase activity"/>
    <property type="evidence" value="ECO:0007669"/>
    <property type="project" value="UniProtKB-KW"/>
</dbReference>
<evidence type="ECO:0000256" key="13">
    <source>
        <dbReference type="ARBA" id="ARBA00023125"/>
    </source>
</evidence>
<dbReference type="GO" id="GO:0003677">
    <property type="term" value="F:DNA binding"/>
    <property type="evidence" value="ECO:0007669"/>
    <property type="project" value="UniProtKB-KW"/>
</dbReference>
<dbReference type="SUPFAM" id="SSF55464">
    <property type="entry name" value="Origin of replication-binding domain, RBD-like"/>
    <property type="match status" value="1"/>
</dbReference>
<evidence type="ECO:0000256" key="4">
    <source>
        <dbReference type="ARBA" id="ARBA00022679"/>
    </source>
</evidence>
<protein>
    <recommendedName>
        <fullName evidence="2">Replication-associated protein</fullName>
    </recommendedName>
</protein>
<dbReference type="Gene3D" id="3.40.50.300">
    <property type="entry name" value="P-loop containing nucleotide triphosphate hydrolases"/>
    <property type="match status" value="1"/>
</dbReference>
<sequence length="380" mass="43533">MSLTPLSPFGFSDIENSPLQDAQEPDDVFDFDDGETLASSPVDAGEIRQRTETPQPGAFRFKGRYCVLTYSQVPPTFNPGDISELLRRDRASFIVCREPHRDGGTHYHVFVDYKRVRDLNGARRWDVQGVHPNLLRVRRTPWRAYAYVTKHQDVVRDTFTDRDRPTPPTRGTNADGVGKRRWEAITNAPDKDSFFAKCAEMDPRALVTAFGNVSRYADWKYPDLRGSYDSPGGIAFDLGGYPELKEYFRTWLNQSGRPKSLILWGPTRTGKTLMSRSFGRHMYFGGLFNMDQLDTDADYAVFDDIQGGFEYWPAYKSWLGGQREFTATDKYRHKQVVRFGKPCIYCCNDDPGMGRGVDFSWVQGNCLIVHVDTRICWVEE</sequence>
<evidence type="ECO:0000256" key="2">
    <source>
        <dbReference type="ARBA" id="ARBA00014531"/>
    </source>
</evidence>
<dbReference type="GO" id="GO:0042025">
    <property type="term" value="C:host cell nucleus"/>
    <property type="evidence" value="ECO:0007669"/>
    <property type="project" value="UniProtKB-SubCell"/>
</dbReference>
<dbReference type="GO" id="GO:0005198">
    <property type="term" value="F:structural molecule activity"/>
    <property type="evidence" value="ECO:0007669"/>
    <property type="project" value="InterPro"/>
</dbReference>
<evidence type="ECO:0000256" key="10">
    <source>
        <dbReference type="ARBA" id="ARBA00022759"/>
    </source>
</evidence>
<dbReference type="Gene3D" id="3.40.1310.20">
    <property type="match status" value="1"/>
</dbReference>
<evidence type="ECO:0000256" key="7">
    <source>
        <dbReference type="ARBA" id="ARBA00022722"/>
    </source>
</evidence>
<keyword evidence="8" id="KW-0479">Metal-binding</keyword>
<keyword evidence="12" id="KW-0190">Covalent protein-DNA linkage</keyword>
<feature type="region of interest" description="Disordered" evidence="14">
    <location>
        <begin position="1"/>
        <end position="56"/>
    </location>
</feature>
<dbReference type="InterPro" id="IPR001301">
    <property type="entry name" value="Gemini_AL1_CLV"/>
</dbReference>
<evidence type="ECO:0000256" key="8">
    <source>
        <dbReference type="ARBA" id="ARBA00022723"/>
    </source>
</evidence>
<dbReference type="GO" id="GO:0016779">
    <property type="term" value="F:nucleotidyltransferase activity"/>
    <property type="evidence" value="ECO:0007669"/>
    <property type="project" value="UniProtKB-KW"/>
</dbReference>
<keyword evidence="6" id="KW-0235">DNA replication</keyword>
<dbReference type="GO" id="GO:0006260">
    <property type="term" value="P:DNA replication"/>
    <property type="evidence" value="ECO:0007669"/>
    <property type="project" value="UniProtKB-KW"/>
</dbReference>
<evidence type="ECO:0000256" key="3">
    <source>
        <dbReference type="ARBA" id="ARBA00022562"/>
    </source>
</evidence>
<organism evidence="16">
    <name type="scientific">Genomoviridae sp</name>
    <dbReference type="NCBI Taxonomy" id="2202565"/>
    <lineage>
        <taxon>Viruses</taxon>
        <taxon>Monodnaviria</taxon>
        <taxon>Shotokuvirae</taxon>
        <taxon>Cressdnaviricota</taxon>
        <taxon>Repensiviricetes</taxon>
        <taxon>Geplafuvirales</taxon>
        <taxon>Genomoviridae</taxon>
    </lineage>
</organism>
<evidence type="ECO:0000256" key="14">
    <source>
        <dbReference type="SAM" id="MobiDB-lite"/>
    </source>
</evidence>
<reference evidence="16" key="1">
    <citation type="submission" date="2020-04" db="EMBL/GenBank/DDBJ databases">
        <title>Genomes of microviruses in a sewage oxidation pond.</title>
        <authorList>
            <person name="Schreck J."/>
            <person name="Kraberger S."/>
            <person name="Scotch M."/>
            <person name="Halden R.U."/>
            <person name="Varsani A."/>
        </authorList>
    </citation>
    <scope>NUCLEOTIDE SEQUENCE</scope>
    <source>
        <strain evidence="16">6538_237</strain>
    </source>
</reference>
<evidence type="ECO:0000256" key="1">
    <source>
        <dbReference type="ARBA" id="ARBA00004147"/>
    </source>
</evidence>
<keyword evidence="13" id="KW-0238">DNA-binding</keyword>
<keyword evidence="4" id="KW-0808">Transferase</keyword>
<evidence type="ECO:0000256" key="6">
    <source>
        <dbReference type="ARBA" id="ARBA00022705"/>
    </source>
</evidence>
<evidence type="ECO:0000256" key="5">
    <source>
        <dbReference type="ARBA" id="ARBA00022695"/>
    </source>
</evidence>
<feature type="compositionally biased region" description="Acidic residues" evidence="14">
    <location>
        <begin position="23"/>
        <end position="35"/>
    </location>
</feature>
<comment type="subcellular location">
    <subcellularLocation>
        <location evidence="1">Host nucleus</location>
    </subcellularLocation>
</comment>
<keyword evidence="7" id="KW-0540">Nuclease</keyword>
<dbReference type="SUPFAM" id="SSF52540">
    <property type="entry name" value="P-loop containing nucleoside triphosphate hydrolases"/>
    <property type="match status" value="1"/>
</dbReference>
<dbReference type="InterPro" id="IPR049912">
    <property type="entry name" value="CRESS_DNA_REP"/>
</dbReference>
<dbReference type="PROSITE" id="PS52020">
    <property type="entry name" value="CRESS_DNA_REP"/>
    <property type="match status" value="1"/>
</dbReference>
<dbReference type="InterPro" id="IPR027417">
    <property type="entry name" value="P-loop_NTPase"/>
</dbReference>
<keyword evidence="10" id="KW-0255">Endonuclease</keyword>
<keyword evidence="11" id="KW-0378">Hydrolase</keyword>
<name>A0A858NEZ8_9VIRU</name>
<evidence type="ECO:0000313" key="16">
    <source>
        <dbReference type="EMBL" id="QJB18588.1"/>
    </source>
</evidence>
<keyword evidence="5" id="KW-0548">Nucleotidyltransferase</keyword>
<dbReference type="GO" id="GO:0004519">
    <property type="term" value="F:endonuclease activity"/>
    <property type="evidence" value="ECO:0007669"/>
    <property type="project" value="UniProtKB-KW"/>
</dbReference>
<feature type="domain" description="CRESS-DNA virus Rep endonuclease" evidence="15">
    <location>
        <begin position="60"/>
        <end position="165"/>
    </location>
</feature>
<dbReference type="GO" id="GO:0000166">
    <property type="term" value="F:nucleotide binding"/>
    <property type="evidence" value="ECO:0007669"/>
    <property type="project" value="UniProtKB-KW"/>
</dbReference>
<accession>A0A858NEZ8</accession>